<dbReference type="GO" id="GO:0031415">
    <property type="term" value="C:NatA complex"/>
    <property type="evidence" value="ECO:0007669"/>
    <property type="project" value="TreeGrafter"/>
</dbReference>
<organism evidence="2 3">
    <name type="scientific">Rubrobacter tropicus</name>
    <dbReference type="NCBI Taxonomy" id="2653851"/>
    <lineage>
        <taxon>Bacteria</taxon>
        <taxon>Bacillati</taxon>
        <taxon>Actinomycetota</taxon>
        <taxon>Rubrobacteria</taxon>
        <taxon>Rubrobacterales</taxon>
        <taxon>Rubrobacteraceae</taxon>
        <taxon>Rubrobacter</taxon>
    </lineage>
</organism>
<reference evidence="2 3" key="1">
    <citation type="submission" date="2019-10" db="EMBL/GenBank/DDBJ databases">
        <title>Rubrobacter sp nov SCSIO 52090 isolated from a deep-sea sediment in the South China Sea.</title>
        <authorList>
            <person name="Chen R.W."/>
        </authorList>
    </citation>
    <scope>NUCLEOTIDE SEQUENCE [LARGE SCALE GENOMIC DNA]</scope>
    <source>
        <strain evidence="2 3">SCSIO 52909</strain>
    </source>
</reference>
<dbReference type="PANTHER" id="PTHR42919:SF20">
    <property type="entry name" value="GCN5-RELATED N-ACETYLTRANSFERASE 10, CHLOROPLASTIC"/>
    <property type="match status" value="1"/>
</dbReference>
<dbReference type="InterPro" id="IPR000182">
    <property type="entry name" value="GNAT_dom"/>
</dbReference>
<protein>
    <submittedName>
        <fullName evidence="2">GNAT family N-acetyltransferase</fullName>
    </submittedName>
</protein>
<dbReference type="PANTHER" id="PTHR42919">
    <property type="entry name" value="N-ALPHA-ACETYLTRANSFERASE"/>
    <property type="match status" value="1"/>
</dbReference>
<name>A0A6G8Q9I4_9ACTN</name>
<dbReference type="Proteomes" id="UP000501452">
    <property type="component" value="Chromosome"/>
</dbReference>
<dbReference type="PROSITE" id="PS51186">
    <property type="entry name" value="GNAT"/>
    <property type="match status" value="1"/>
</dbReference>
<sequence length="158" mass="17679">MIELKEMPPERFPAYRDRLVLEYARDKVRAGAWSPEEAPRRSAADVGGLLPDGTETEGHYLLLLWDDLAGQEVGVVWIAILDSGVGRSAWIYDIEVYEGFRRKGYATQALRAVEDRATKLGGDRVGLQVFGHNPGARALYEKVGYEITSVNMVKRLGR</sequence>
<dbReference type="KEGG" id="rub:GBA63_10940"/>
<evidence type="ECO:0000313" key="2">
    <source>
        <dbReference type="EMBL" id="QIN83103.1"/>
    </source>
</evidence>
<dbReference type="GO" id="GO:0008080">
    <property type="term" value="F:N-acetyltransferase activity"/>
    <property type="evidence" value="ECO:0007669"/>
    <property type="project" value="TreeGrafter"/>
</dbReference>
<dbReference type="GO" id="GO:0007064">
    <property type="term" value="P:mitotic sister chromatid cohesion"/>
    <property type="evidence" value="ECO:0007669"/>
    <property type="project" value="TreeGrafter"/>
</dbReference>
<keyword evidence="2" id="KW-0808">Transferase</keyword>
<dbReference type="Pfam" id="PF00583">
    <property type="entry name" value="Acetyltransf_1"/>
    <property type="match status" value="1"/>
</dbReference>
<dbReference type="AlphaFoldDB" id="A0A6G8Q9I4"/>
<dbReference type="InterPro" id="IPR051556">
    <property type="entry name" value="N-term/lysine_N-AcTrnsfr"/>
</dbReference>
<dbReference type="EMBL" id="CP045119">
    <property type="protein sequence ID" value="QIN83103.1"/>
    <property type="molecule type" value="Genomic_DNA"/>
</dbReference>
<accession>A0A6G8Q9I4</accession>
<proteinExistence type="predicted"/>
<gene>
    <name evidence="2" type="ORF">GBA63_10940</name>
</gene>
<feature type="domain" description="N-acetyltransferase" evidence="1">
    <location>
        <begin position="2"/>
        <end position="158"/>
    </location>
</feature>
<evidence type="ECO:0000313" key="3">
    <source>
        <dbReference type="Proteomes" id="UP000501452"/>
    </source>
</evidence>
<dbReference type="CDD" id="cd04301">
    <property type="entry name" value="NAT_SF"/>
    <property type="match status" value="1"/>
</dbReference>
<dbReference type="InterPro" id="IPR016181">
    <property type="entry name" value="Acyl_CoA_acyltransferase"/>
</dbReference>
<keyword evidence="3" id="KW-1185">Reference proteome</keyword>
<dbReference type="Gene3D" id="3.40.630.30">
    <property type="match status" value="1"/>
</dbReference>
<dbReference type="SUPFAM" id="SSF55729">
    <property type="entry name" value="Acyl-CoA N-acyltransferases (Nat)"/>
    <property type="match status" value="1"/>
</dbReference>
<evidence type="ECO:0000259" key="1">
    <source>
        <dbReference type="PROSITE" id="PS51186"/>
    </source>
</evidence>
<dbReference type="RefSeq" id="WP_166176071.1">
    <property type="nucleotide sequence ID" value="NZ_CP045119.1"/>
</dbReference>